<feature type="transmembrane region" description="Helical" evidence="1">
    <location>
        <begin position="298"/>
        <end position="321"/>
    </location>
</feature>
<keyword evidence="1" id="KW-1133">Transmembrane helix</keyword>
<evidence type="ECO:0000256" key="1">
    <source>
        <dbReference type="SAM" id="Phobius"/>
    </source>
</evidence>
<dbReference type="InterPro" id="IPR016871">
    <property type="entry name" value="MSHA_biogenesis_MshI"/>
</dbReference>
<comment type="caution">
    <text evidence="2">The sequence shown here is derived from an EMBL/GenBank/DDBJ whole genome shotgun (WGS) entry which is preliminary data.</text>
</comment>
<proteinExistence type="predicted"/>
<sequence>MNKMVSLLERLKGKSSSAKKVSVSLLEDAVYCSIDSQTELFPIKDRSWEQTLAKVLSDEKYTHSEVVITLGAHHYQTYQIERPEIPEEEWSVALPFLLKDLIAERVTDIVADGIPLPNSSKIQTYVLSKRVLTPLLAILEKSQITLDRILPEDEVWGQANEHAEDFLLLHQSAHSSFKINAYVTRDICFHRTIRGVSAPLTGAQASSLQIDGLALEMQRSIDYLSSQIKQAQFHKLFICCDDEIDEELTTALEERLSVKVGTLMDGDVRCGEVLTKYALRSDYQINLYPEHLKPKVELFTLPVVAASWLIVALVMFGYYGFIEYQIQQEKAQIAQLSSQSTTLKAQLTELQTMLGEHKPSPNKLAAVQRIEAEIRAKEASLNAVGQFDNQKQVGYSGIMSALSRLGRNDISLSQISINKNTLNVSGLARTPSAVPGWIKQFRNELDLVGRSFEQLNIGRNEDDIVTFELQAKRGGE</sequence>
<gene>
    <name evidence="2" type="primary">mshD</name>
    <name evidence="2" type="ORF">VIBNISOn1_730009</name>
</gene>
<keyword evidence="1" id="KW-0472">Membrane</keyword>
<name>A0AAV2VW26_9VIBR</name>
<dbReference type="AlphaFoldDB" id="A0AAV2VW26"/>
<dbReference type="InterPro" id="IPR043129">
    <property type="entry name" value="ATPase_NBD"/>
</dbReference>
<accession>A0AAV2VW26</accession>
<dbReference type="PIRSF" id="PIRSF028153">
    <property type="entry name" value="MSHA_biogenesis_protein_MshI"/>
    <property type="match status" value="1"/>
</dbReference>
<protein>
    <submittedName>
        <fullName evidence="2">Mannose-sensitive hemagglutinin D (MshD)</fullName>
    </submittedName>
</protein>
<dbReference type="SUPFAM" id="SSF53067">
    <property type="entry name" value="Actin-like ATPase domain"/>
    <property type="match status" value="1"/>
</dbReference>
<evidence type="ECO:0000313" key="3">
    <source>
        <dbReference type="Proteomes" id="UP000018211"/>
    </source>
</evidence>
<dbReference type="EMBL" id="CAOF01000168">
    <property type="protein sequence ID" value="CCO48949.1"/>
    <property type="molecule type" value="Genomic_DNA"/>
</dbReference>
<dbReference type="Gene3D" id="3.30.420.380">
    <property type="match status" value="1"/>
</dbReference>
<evidence type="ECO:0000313" key="2">
    <source>
        <dbReference type="EMBL" id="CCO48949.1"/>
    </source>
</evidence>
<dbReference type="RefSeq" id="WP_022613260.1">
    <property type="nucleotide sequence ID" value="NZ_LK391965.1"/>
</dbReference>
<organism evidence="2 3">
    <name type="scientific">Vibrio nigripulchritudo SOn1</name>
    <dbReference type="NCBI Taxonomy" id="1238450"/>
    <lineage>
        <taxon>Bacteria</taxon>
        <taxon>Pseudomonadati</taxon>
        <taxon>Pseudomonadota</taxon>
        <taxon>Gammaproteobacteria</taxon>
        <taxon>Vibrionales</taxon>
        <taxon>Vibrionaceae</taxon>
        <taxon>Vibrio</taxon>
    </lineage>
</organism>
<reference evidence="2 3" key="1">
    <citation type="journal article" date="2013" name="ISME J.">
        <title>Comparative genomics of pathogenic lineages of Vibrio nigripulchritudo identifies virulence-associated traits.</title>
        <authorList>
            <person name="Goudenege D."/>
            <person name="Labreuche Y."/>
            <person name="Krin E."/>
            <person name="Ansquer D."/>
            <person name="Mangenot S."/>
            <person name="Calteau A."/>
            <person name="Medigue C."/>
            <person name="Mazel D."/>
            <person name="Polz M.F."/>
            <person name="Le Roux F."/>
        </authorList>
    </citation>
    <scope>NUCLEOTIDE SEQUENCE [LARGE SCALE GENOMIC DNA]</scope>
    <source>
        <strain evidence="2 3">SOn1</strain>
    </source>
</reference>
<dbReference type="Proteomes" id="UP000018211">
    <property type="component" value="Unassembled WGS sequence"/>
</dbReference>
<keyword evidence="1" id="KW-0812">Transmembrane</keyword>